<evidence type="ECO:0000313" key="2">
    <source>
        <dbReference type="Proteomes" id="UP000008514"/>
    </source>
</evidence>
<dbReference type="STRING" id="313595.P700755_003796"/>
<protein>
    <submittedName>
        <fullName evidence="1">Uncharacterized protein</fullName>
    </submittedName>
</protein>
<proteinExistence type="predicted"/>
<dbReference type="HOGENOM" id="CLU_2397459_0_0_10"/>
<reference evidence="1" key="1">
    <citation type="submission" date="2006-03" db="EMBL/GenBank/DDBJ databases">
        <authorList>
            <person name="Bowman J."/>
            <person name="Ferriera S."/>
            <person name="Johnson J."/>
            <person name="Kravitz S."/>
            <person name="Halpern A."/>
            <person name="Remington K."/>
            <person name="Beeson K."/>
            <person name="Tran B."/>
            <person name="Rogers Y.-H."/>
            <person name="Friedman R."/>
            <person name="Venter J.C."/>
        </authorList>
    </citation>
    <scope>NUCLEOTIDE SEQUENCE [LARGE SCALE GENOMIC DNA]</scope>
    <source>
        <strain evidence="1">ATCC 700755</strain>
    </source>
</reference>
<reference evidence="1" key="2">
    <citation type="submission" date="2012-09" db="EMBL/GenBank/DDBJ databases">
        <title>The complete sequence of Psychroflexus torquis an extreme psychrophile from sea-ice that is stimulated by light.</title>
        <authorList>
            <person name="Feng S."/>
            <person name="Powell S.M."/>
            <person name="Bowman J.P."/>
        </authorList>
    </citation>
    <scope>NUCLEOTIDE SEQUENCE [LARGE SCALE GENOMIC DNA]</scope>
    <source>
        <strain evidence="1">ATCC 700755</strain>
    </source>
</reference>
<name>K4IKP3_PSYTT</name>
<evidence type="ECO:0000313" key="1">
    <source>
        <dbReference type="EMBL" id="AFU70373.1"/>
    </source>
</evidence>
<organism evidence="1 2">
    <name type="scientific">Psychroflexus torquis (strain ATCC 700755 / CIP 106069 / ACAM 623)</name>
    <dbReference type="NCBI Taxonomy" id="313595"/>
    <lineage>
        <taxon>Bacteria</taxon>
        <taxon>Pseudomonadati</taxon>
        <taxon>Bacteroidota</taxon>
        <taxon>Flavobacteriia</taxon>
        <taxon>Flavobacteriales</taxon>
        <taxon>Flavobacteriaceae</taxon>
        <taxon>Psychroflexus</taxon>
    </lineage>
</organism>
<accession>K4IKP3</accession>
<gene>
    <name evidence="1" type="ordered locus">P700755_003796</name>
</gene>
<dbReference type="KEGG" id="ptq:P700755_003796"/>
<dbReference type="EMBL" id="CP003879">
    <property type="protein sequence ID" value="AFU70373.1"/>
    <property type="molecule type" value="Genomic_DNA"/>
</dbReference>
<dbReference type="AlphaFoldDB" id="K4IKP3"/>
<keyword evidence="2" id="KW-1185">Reference proteome</keyword>
<dbReference type="Proteomes" id="UP000008514">
    <property type="component" value="Chromosome"/>
</dbReference>
<sequence>MVGGVDTLKSLNQEENYFEKIMFENKKKSLVNFFNCFFNGNAFKSEKGKREILNNYKYMRSLANVYKLIELLEQEDLIINKLETYEIRKEKKK</sequence>